<dbReference type="InterPro" id="IPR029060">
    <property type="entry name" value="PIN-like_dom_sf"/>
</dbReference>
<proteinExistence type="predicted"/>
<dbReference type="EMBL" id="ASPP01026915">
    <property type="protein sequence ID" value="ETO06666.1"/>
    <property type="molecule type" value="Genomic_DNA"/>
</dbReference>
<dbReference type="Proteomes" id="UP000023152">
    <property type="component" value="Unassembled WGS sequence"/>
</dbReference>
<feature type="non-terminal residue" evidence="2">
    <location>
        <position position="1"/>
    </location>
</feature>
<evidence type="ECO:0000313" key="2">
    <source>
        <dbReference type="EMBL" id="ETO06666.1"/>
    </source>
</evidence>
<feature type="region of interest" description="Disordered" evidence="1">
    <location>
        <begin position="224"/>
        <end position="276"/>
    </location>
</feature>
<protein>
    <submittedName>
        <fullName evidence="2">Uncharacterized protein</fullName>
    </submittedName>
</protein>
<name>X6LZ68_RETFI</name>
<evidence type="ECO:0000256" key="1">
    <source>
        <dbReference type="SAM" id="MobiDB-lite"/>
    </source>
</evidence>
<dbReference type="AlphaFoldDB" id="X6LZ68"/>
<accession>X6LZ68</accession>
<dbReference type="Gene3D" id="3.40.50.1010">
    <property type="entry name" value="5'-nuclease"/>
    <property type="match status" value="1"/>
</dbReference>
<keyword evidence="3" id="KW-1185">Reference proteome</keyword>
<organism evidence="2 3">
    <name type="scientific">Reticulomyxa filosa</name>
    <dbReference type="NCBI Taxonomy" id="46433"/>
    <lineage>
        <taxon>Eukaryota</taxon>
        <taxon>Sar</taxon>
        <taxon>Rhizaria</taxon>
        <taxon>Retaria</taxon>
        <taxon>Foraminifera</taxon>
        <taxon>Monothalamids</taxon>
        <taxon>Reticulomyxidae</taxon>
        <taxon>Reticulomyxa</taxon>
    </lineage>
</organism>
<dbReference type="SUPFAM" id="SSF88723">
    <property type="entry name" value="PIN domain-like"/>
    <property type="match status" value="1"/>
</dbReference>
<comment type="caution">
    <text evidence="2">The sequence shown here is derived from an EMBL/GenBank/DDBJ whole genome shotgun (WGS) entry which is preliminary data.</text>
</comment>
<sequence length="276" mass="31789">KKKKKKKGGYISLGMQNEVMNIFARWNASLHIMNEQQAKHHTNDKWQKYEPIAYLRCPYYASAQLSYMCSEQDMLHGVWGGCELLMFGCEMLILNIDFEMKCYQVVHLDAVLHELTDGNPFLFVDMCLLSGFDSCRQFEPLMFVRGGGIDKKHTWNHYNSRKSHEKPPMFSYAVEKVMEIGGGLKTVEMYYAPTVTESHSSHSSKFSPKVNSTQWSDLLLSKAKTQTNQGQPQLPDIISEDKTEEADSHSVHEEAPLDLDDDILPSFHSKDRRIRR</sequence>
<dbReference type="OrthoDB" id="17262at2759"/>
<gene>
    <name evidence="2" type="ORF">RFI_30726</name>
</gene>
<evidence type="ECO:0000313" key="3">
    <source>
        <dbReference type="Proteomes" id="UP000023152"/>
    </source>
</evidence>
<reference evidence="2 3" key="1">
    <citation type="journal article" date="2013" name="Curr. Biol.">
        <title>The Genome of the Foraminiferan Reticulomyxa filosa.</title>
        <authorList>
            <person name="Glockner G."/>
            <person name="Hulsmann N."/>
            <person name="Schleicher M."/>
            <person name="Noegel A.A."/>
            <person name="Eichinger L."/>
            <person name="Gallinger C."/>
            <person name="Pawlowski J."/>
            <person name="Sierra R."/>
            <person name="Euteneuer U."/>
            <person name="Pillet L."/>
            <person name="Moustafa A."/>
            <person name="Platzer M."/>
            <person name="Groth M."/>
            <person name="Szafranski K."/>
            <person name="Schliwa M."/>
        </authorList>
    </citation>
    <scope>NUCLEOTIDE SEQUENCE [LARGE SCALE GENOMIC DNA]</scope>
</reference>
<feature type="compositionally biased region" description="Basic and acidic residues" evidence="1">
    <location>
        <begin position="239"/>
        <end position="255"/>
    </location>
</feature>